<proteinExistence type="predicted"/>
<protein>
    <submittedName>
        <fullName evidence="2">Uncharacterized protein</fullName>
    </submittedName>
</protein>
<dbReference type="Proteomes" id="UP000095464">
    <property type="component" value="Unassembled WGS sequence"/>
</dbReference>
<organism evidence="2 3">
    <name type="scientific">Staphylococcus equorum</name>
    <dbReference type="NCBI Taxonomy" id="246432"/>
    <lineage>
        <taxon>Bacteria</taxon>
        <taxon>Bacillati</taxon>
        <taxon>Bacillota</taxon>
        <taxon>Bacilli</taxon>
        <taxon>Bacillales</taxon>
        <taxon>Staphylococcaceae</taxon>
        <taxon>Staphylococcus</taxon>
    </lineage>
</organism>
<feature type="transmembrane region" description="Helical" evidence="1">
    <location>
        <begin position="57"/>
        <end position="80"/>
    </location>
</feature>
<evidence type="ECO:0000256" key="1">
    <source>
        <dbReference type="SAM" id="Phobius"/>
    </source>
</evidence>
<feature type="transmembrane region" description="Helical" evidence="1">
    <location>
        <begin position="86"/>
        <end position="107"/>
    </location>
</feature>
<evidence type="ECO:0000313" key="3">
    <source>
        <dbReference type="Proteomes" id="UP000095464"/>
    </source>
</evidence>
<feature type="transmembrane region" description="Helical" evidence="1">
    <location>
        <begin position="6"/>
        <end position="28"/>
    </location>
</feature>
<dbReference type="RefSeq" id="WP_069854405.1">
    <property type="nucleotide sequence ID" value="NZ_LNPX01000005.1"/>
</dbReference>
<name>A0AAP7IGB9_9STAP</name>
<gene>
    <name evidence="2" type="ORF">ASS94_01360</name>
</gene>
<keyword evidence="1" id="KW-0472">Membrane</keyword>
<comment type="caution">
    <text evidence="2">The sequence shown here is derived from an EMBL/GenBank/DDBJ whole genome shotgun (WGS) entry which is preliminary data.</text>
</comment>
<accession>A0AAP7IGB9</accession>
<reference evidence="3" key="1">
    <citation type="submission" date="2015-11" db="EMBL/GenBank/DDBJ databases">
        <title>Genomic diversity of Staphylococcus saprophyticus strains from urinary tract infections, animal surfaces, and fermented foods.</title>
        <authorList>
            <person name="Wolfe B.E."/>
        </authorList>
    </citation>
    <scope>NUCLEOTIDE SEQUENCE [LARGE SCALE GENOMIC DNA]</scope>
    <source>
        <strain evidence="3">738_7</strain>
    </source>
</reference>
<keyword evidence="1" id="KW-0812">Transmembrane</keyword>
<evidence type="ECO:0000313" key="2">
    <source>
        <dbReference type="EMBL" id="OEK58829.1"/>
    </source>
</evidence>
<keyword evidence="1" id="KW-1133">Transmembrane helix</keyword>
<dbReference type="EMBL" id="LNPX01000005">
    <property type="protein sequence ID" value="OEK58829.1"/>
    <property type="molecule type" value="Genomic_DNA"/>
</dbReference>
<sequence length="124" mass="14247">MLVEVIQVLVVLVVALLFILTGGSVQYIKEGENYRNFFKTARVGIGFQFGMSKGLGFFPMLNTIMLMLYTLAVVSAIVFIPMIQVHFSWLITIGFIVILSALFHRYIHYVNEAMFNYIKEEKRN</sequence>
<dbReference type="AlphaFoldDB" id="A0AAP7IGB9"/>